<organism evidence="1 2">
    <name type="scientific">Streptococcus salivarius</name>
    <dbReference type="NCBI Taxonomy" id="1304"/>
    <lineage>
        <taxon>Bacteria</taxon>
        <taxon>Bacillati</taxon>
        <taxon>Bacillota</taxon>
        <taxon>Bacilli</taxon>
        <taxon>Lactobacillales</taxon>
        <taxon>Streptococcaceae</taxon>
        <taxon>Streptococcus</taxon>
    </lineage>
</organism>
<dbReference type="EMBL" id="RJNF01000003">
    <property type="protein sequence ID" value="RSI59552.1"/>
    <property type="molecule type" value="Genomic_DNA"/>
</dbReference>
<proteinExistence type="predicted"/>
<sequence length="212" mass="24180">MGLTAFTKKPTSPKVGTKKTETLDSVLVAKNFYRVRDAYAIKLYGQDEGMSFDVSGQRLFGSNIAIKDGLLYGSSLGDLTIEAYFQGEVSYLLEATQKLPVDKNRIKANHYSQDIVLNKVWTSLEGQETSNSIITQFQDKTLLKLRISYNKEFLPTKIQGFYNSQSLNGWRDLFYIDYPYSDQEAFNQAQDAYIQHIQYMETHPEEEAGEFG</sequence>
<evidence type="ECO:0000313" key="2">
    <source>
        <dbReference type="Proteomes" id="UP000273998"/>
    </source>
</evidence>
<name>A0AAX1YHH9_STRSL</name>
<comment type="caution">
    <text evidence="1">The sequence shown here is derived from an EMBL/GenBank/DDBJ whole genome shotgun (WGS) entry which is preliminary data.</text>
</comment>
<reference evidence="1 2" key="1">
    <citation type="submission" date="2018-11" db="EMBL/GenBank/DDBJ databases">
        <title>Species Designations Belie Phenotypic and Genotypic Heterogeneity in Oral Streptococci.</title>
        <authorList>
            <person name="Velsko I."/>
        </authorList>
    </citation>
    <scope>NUCLEOTIDE SEQUENCE [LARGE SCALE GENOMIC DNA]</scope>
    <source>
        <strain evidence="1 2">BCC42</strain>
    </source>
</reference>
<accession>A0AAX1YHH9</accession>
<evidence type="ECO:0000313" key="1">
    <source>
        <dbReference type="EMBL" id="RSI59552.1"/>
    </source>
</evidence>
<gene>
    <name evidence="1" type="ORF">D8867_01785</name>
</gene>
<protein>
    <submittedName>
        <fullName evidence="1">Uncharacterized protein</fullName>
    </submittedName>
</protein>
<dbReference type="AlphaFoldDB" id="A0AAX1YHH9"/>
<dbReference type="Proteomes" id="UP000273998">
    <property type="component" value="Unassembled WGS sequence"/>
</dbReference>